<feature type="region of interest" description="Disordered" evidence="1">
    <location>
        <begin position="106"/>
        <end position="135"/>
    </location>
</feature>
<gene>
    <name evidence="2" type="ORF">FNV43_RR00088</name>
</gene>
<name>A0A8K0HM65_9ROSA</name>
<dbReference type="Proteomes" id="UP000796880">
    <property type="component" value="Unassembled WGS sequence"/>
</dbReference>
<protein>
    <submittedName>
        <fullName evidence="2">Uncharacterized protein</fullName>
    </submittedName>
</protein>
<evidence type="ECO:0000313" key="2">
    <source>
        <dbReference type="EMBL" id="KAF3455461.1"/>
    </source>
</evidence>
<accession>A0A8K0HM65</accession>
<comment type="caution">
    <text evidence="2">The sequence shown here is derived from an EMBL/GenBank/DDBJ whole genome shotgun (WGS) entry which is preliminary data.</text>
</comment>
<evidence type="ECO:0000313" key="3">
    <source>
        <dbReference type="Proteomes" id="UP000796880"/>
    </source>
</evidence>
<dbReference type="AlphaFoldDB" id="A0A8K0HM65"/>
<sequence length="151" mass="16214">MAICLTASKSSFDAAGNPASIISAASLPSNINFSLEVSAAARRHGEWCRNADVVGVGDHGEDWEMGFLGLMGWKRKWVCGFLEEEPLIKELVSVKICGSSTSPSAFVTKEGKSFPPSRLFKRKKGMSDEKLPNLGNRLEQEVQASAAVPGV</sequence>
<dbReference type="EMBL" id="VOIH02000001">
    <property type="protein sequence ID" value="KAF3455461.1"/>
    <property type="molecule type" value="Genomic_DNA"/>
</dbReference>
<evidence type="ECO:0000256" key="1">
    <source>
        <dbReference type="SAM" id="MobiDB-lite"/>
    </source>
</evidence>
<keyword evidence="3" id="KW-1185">Reference proteome</keyword>
<proteinExistence type="predicted"/>
<organism evidence="2 3">
    <name type="scientific">Rhamnella rubrinervis</name>
    <dbReference type="NCBI Taxonomy" id="2594499"/>
    <lineage>
        <taxon>Eukaryota</taxon>
        <taxon>Viridiplantae</taxon>
        <taxon>Streptophyta</taxon>
        <taxon>Embryophyta</taxon>
        <taxon>Tracheophyta</taxon>
        <taxon>Spermatophyta</taxon>
        <taxon>Magnoliopsida</taxon>
        <taxon>eudicotyledons</taxon>
        <taxon>Gunneridae</taxon>
        <taxon>Pentapetalae</taxon>
        <taxon>rosids</taxon>
        <taxon>fabids</taxon>
        <taxon>Rosales</taxon>
        <taxon>Rhamnaceae</taxon>
        <taxon>rhamnoid group</taxon>
        <taxon>Rhamneae</taxon>
        <taxon>Rhamnella</taxon>
    </lineage>
</organism>
<reference evidence="2" key="1">
    <citation type="submission" date="2020-03" db="EMBL/GenBank/DDBJ databases">
        <title>A high-quality chromosome-level genome assembly of a woody plant with both climbing and erect habits, Rhamnella rubrinervis.</title>
        <authorList>
            <person name="Lu Z."/>
            <person name="Yang Y."/>
            <person name="Zhu X."/>
            <person name="Sun Y."/>
        </authorList>
    </citation>
    <scope>NUCLEOTIDE SEQUENCE</scope>
    <source>
        <strain evidence="2">BYM</strain>
        <tissue evidence="2">Leaf</tissue>
    </source>
</reference>